<comment type="caution">
    <text evidence="2">The sequence shown here is derived from an EMBL/GenBank/DDBJ whole genome shotgun (WGS) entry which is preliminary data.</text>
</comment>
<dbReference type="NCBIfam" id="TIGR02596">
    <property type="entry name" value="Verru_Chthon cassette protein D"/>
    <property type="match status" value="1"/>
</dbReference>
<evidence type="ECO:0000313" key="3">
    <source>
        <dbReference type="Proteomes" id="UP000306196"/>
    </source>
</evidence>
<dbReference type="NCBIfam" id="TIGR02532">
    <property type="entry name" value="IV_pilin_GFxxxE"/>
    <property type="match status" value="1"/>
</dbReference>
<accession>A0A5R8KKB0</accession>
<reference evidence="2 3" key="1">
    <citation type="submission" date="2019-05" db="EMBL/GenBank/DDBJ databases">
        <title>Verrucobacter flavum gen. nov., sp. nov. a new member of the family Verrucomicrobiaceae.</title>
        <authorList>
            <person name="Szuroczki S."/>
            <person name="Abbaszade G."/>
            <person name="Szabo A."/>
            <person name="Felfoldi T."/>
            <person name="Schumann P."/>
            <person name="Boka K."/>
            <person name="Keki Z."/>
            <person name="Toumi M."/>
            <person name="Toth E."/>
        </authorList>
    </citation>
    <scope>NUCLEOTIDE SEQUENCE [LARGE SCALE GENOMIC DNA]</scope>
    <source>
        <strain evidence="2 3">MG-N-17</strain>
    </source>
</reference>
<dbReference type="SUPFAM" id="SSF54523">
    <property type="entry name" value="Pili subunits"/>
    <property type="match status" value="1"/>
</dbReference>
<evidence type="ECO:0000313" key="2">
    <source>
        <dbReference type="EMBL" id="TLD72756.1"/>
    </source>
</evidence>
<keyword evidence="3" id="KW-1185">Reference proteome</keyword>
<dbReference type="Gene3D" id="3.30.700.10">
    <property type="entry name" value="Glycoprotein, Type 4 Pilin"/>
    <property type="match status" value="1"/>
</dbReference>
<keyword evidence="1" id="KW-0472">Membrane</keyword>
<dbReference type="RefSeq" id="WP_138084379.1">
    <property type="nucleotide sequence ID" value="NZ_VAUV01000001.1"/>
</dbReference>
<dbReference type="EMBL" id="VAUV01000001">
    <property type="protein sequence ID" value="TLD72756.1"/>
    <property type="molecule type" value="Genomic_DNA"/>
</dbReference>
<keyword evidence="1" id="KW-0812">Transmembrane</keyword>
<dbReference type="Proteomes" id="UP000306196">
    <property type="component" value="Unassembled WGS sequence"/>
</dbReference>
<sequence length="219" mass="24327">MPMNRTRLSKAFTLIELLIVISIMAILLTLAALAAGDMINSIRMRDAIETVRSQFESARQTASTQNTAVLIRIYREPDEFGNLQWSAIEFGTADLDLDPDSPDFQNPEAPNFEIPIKSLGPIQRLPESHVFHPSTTYSTLLSGTAPLQSGTFRGVDNVDRPYISFVFLPDGRTNLPTTTNWTLTIVKAQDLLVSPTALPSNYTTLELAPTTSRLRTYRP</sequence>
<name>A0A5R8KKB0_9BACT</name>
<dbReference type="Pfam" id="PF07963">
    <property type="entry name" value="N_methyl"/>
    <property type="match status" value="1"/>
</dbReference>
<dbReference type="InterPro" id="IPR045584">
    <property type="entry name" value="Pilin-like"/>
</dbReference>
<dbReference type="InterPro" id="IPR019836">
    <property type="entry name" value="Verru/Chthon_D"/>
</dbReference>
<organism evidence="2 3">
    <name type="scientific">Phragmitibacter flavus</name>
    <dbReference type="NCBI Taxonomy" id="2576071"/>
    <lineage>
        <taxon>Bacteria</taxon>
        <taxon>Pseudomonadati</taxon>
        <taxon>Verrucomicrobiota</taxon>
        <taxon>Verrucomicrobiia</taxon>
        <taxon>Verrucomicrobiales</taxon>
        <taxon>Verrucomicrobiaceae</taxon>
        <taxon>Phragmitibacter</taxon>
    </lineage>
</organism>
<dbReference type="AlphaFoldDB" id="A0A5R8KKB0"/>
<protein>
    <submittedName>
        <fullName evidence="2">Verru_Chthon cassette protein D</fullName>
    </submittedName>
</protein>
<proteinExistence type="predicted"/>
<evidence type="ECO:0000256" key="1">
    <source>
        <dbReference type="SAM" id="Phobius"/>
    </source>
</evidence>
<keyword evidence="1" id="KW-1133">Transmembrane helix</keyword>
<feature type="transmembrane region" description="Helical" evidence="1">
    <location>
        <begin position="12"/>
        <end position="35"/>
    </location>
</feature>
<gene>
    <name evidence="2" type="primary">vccD</name>
    <name evidence="2" type="ORF">FEM03_01390</name>
</gene>
<dbReference type="InterPro" id="IPR012902">
    <property type="entry name" value="N_methyl_site"/>
</dbReference>